<evidence type="ECO:0000256" key="1">
    <source>
        <dbReference type="ARBA" id="ARBA00012784"/>
    </source>
</evidence>
<feature type="binding site" evidence="9">
    <location>
        <position position="174"/>
    </location>
    <ligand>
        <name>substrate</name>
    </ligand>
</feature>
<evidence type="ECO:0000256" key="3">
    <source>
        <dbReference type="ARBA" id="ARBA00022801"/>
    </source>
</evidence>
<accession>A0A934HWJ7</accession>
<feature type="binding site" evidence="9">
    <location>
        <position position="16"/>
    </location>
    <ligand>
        <name>Zn(2+)</name>
        <dbReference type="ChEBI" id="CHEBI:29105"/>
        <note>catalytic</note>
    </ligand>
</feature>
<comment type="cofactor">
    <cofactor evidence="9">
        <name>Zn(2+)</name>
        <dbReference type="ChEBI" id="CHEBI:29105"/>
    </cofactor>
    <text evidence="9">Binds 1 zinc ion per subunit.</text>
</comment>
<dbReference type="EMBL" id="JAEEGB010000045">
    <property type="protein sequence ID" value="MBI6875585.1"/>
    <property type="molecule type" value="Genomic_DNA"/>
</dbReference>
<dbReference type="PANTHER" id="PTHR11409">
    <property type="entry name" value="ADENOSINE DEAMINASE"/>
    <property type="match status" value="1"/>
</dbReference>
<evidence type="ECO:0000256" key="6">
    <source>
        <dbReference type="ARBA" id="ARBA00031852"/>
    </source>
</evidence>
<dbReference type="Gene3D" id="3.20.20.140">
    <property type="entry name" value="Metal-dependent hydrolases"/>
    <property type="match status" value="1"/>
</dbReference>
<dbReference type="GO" id="GO:0008270">
    <property type="term" value="F:zinc ion binding"/>
    <property type="evidence" value="ECO:0007669"/>
    <property type="project" value="UniProtKB-UniRule"/>
</dbReference>
<evidence type="ECO:0000313" key="11">
    <source>
        <dbReference type="EMBL" id="MBI6875585.1"/>
    </source>
</evidence>
<feature type="binding site" evidence="9">
    <location>
        <position position="201"/>
    </location>
    <ligand>
        <name>Zn(2+)</name>
        <dbReference type="ChEBI" id="CHEBI:29105"/>
        <note>catalytic</note>
    </ligand>
</feature>
<feature type="binding site" evidence="9">
    <location>
        <position position="18"/>
    </location>
    <ligand>
        <name>Zn(2+)</name>
        <dbReference type="ChEBI" id="CHEBI:29105"/>
        <note>catalytic</note>
    </ligand>
</feature>
<evidence type="ECO:0000256" key="2">
    <source>
        <dbReference type="ARBA" id="ARBA00022723"/>
    </source>
</evidence>
<feature type="site" description="Important for catalytic activity" evidence="9">
    <location>
        <position position="225"/>
    </location>
</feature>
<keyword evidence="4 9" id="KW-0862">Zinc</keyword>
<comment type="catalytic activity">
    <reaction evidence="7">
        <text>adenosine + H2O + H(+) = inosine + NH4(+)</text>
        <dbReference type="Rhea" id="RHEA:24408"/>
        <dbReference type="ChEBI" id="CHEBI:15377"/>
        <dbReference type="ChEBI" id="CHEBI:15378"/>
        <dbReference type="ChEBI" id="CHEBI:16335"/>
        <dbReference type="ChEBI" id="CHEBI:17596"/>
        <dbReference type="ChEBI" id="CHEBI:28938"/>
        <dbReference type="EC" id="3.5.4.4"/>
    </reaction>
    <physiologicalReaction direction="left-to-right" evidence="7">
        <dbReference type="Rhea" id="RHEA:24409"/>
    </physiologicalReaction>
</comment>
<dbReference type="GO" id="GO:0006154">
    <property type="term" value="P:adenosine catabolic process"/>
    <property type="evidence" value="ECO:0007669"/>
    <property type="project" value="TreeGrafter"/>
</dbReference>
<dbReference type="Pfam" id="PF00962">
    <property type="entry name" value="A_deaminase"/>
    <property type="match status" value="1"/>
</dbReference>
<keyword evidence="3 9" id="KW-0378">Hydrolase</keyword>
<dbReference type="GO" id="GO:0043103">
    <property type="term" value="P:hypoxanthine salvage"/>
    <property type="evidence" value="ECO:0007669"/>
    <property type="project" value="TreeGrafter"/>
</dbReference>
<evidence type="ECO:0000313" key="12">
    <source>
        <dbReference type="Proteomes" id="UP000622687"/>
    </source>
</evidence>
<dbReference type="NCBIfam" id="TIGR01430">
    <property type="entry name" value="aden_deam"/>
    <property type="match status" value="1"/>
</dbReference>
<dbReference type="InterPro" id="IPR028893">
    <property type="entry name" value="A_deaminase"/>
</dbReference>
<dbReference type="SUPFAM" id="SSF51556">
    <property type="entry name" value="Metallo-dependent hydrolases"/>
    <property type="match status" value="1"/>
</dbReference>
<comment type="function">
    <text evidence="9">Catalyzes the hydrolytic deamination of adenosine and 2-deoxyadenosine.</text>
</comment>
<dbReference type="GO" id="GO:0004000">
    <property type="term" value="F:adenosine deaminase activity"/>
    <property type="evidence" value="ECO:0007669"/>
    <property type="project" value="UniProtKB-UniRule"/>
</dbReference>
<keyword evidence="2 9" id="KW-0479">Metal-binding</keyword>
<evidence type="ECO:0000256" key="4">
    <source>
        <dbReference type="ARBA" id="ARBA00022833"/>
    </source>
</evidence>
<dbReference type="PANTHER" id="PTHR11409:SF43">
    <property type="entry name" value="ADENOSINE DEAMINASE"/>
    <property type="match status" value="1"/>
</dbReference>
<comment type="catalytic activity">
    <reaction evidence="8">
        <text>2'-deoxyadenosine + H2O + H(+) = 2'-deoxyinosine + NH4(+)</text>
        <dbReference type="Rhea" id="RHEA:28190"/>
        <dbReference type="ChEBI" id="CHEBI:15377"/>
        <dbReference type="ChEBI" id="CHEBI:15378"/>
        <dbReference type="ChEBI" id="CHEBI:17256"/>
        <dbReference type="ChEBI" id="CHEBI:28938"/>
        <dbReference type="ChEBI" id="CHEBI:28997"/>
        <dbReference type="EC" id="3.5.4.4"/>
    </reaction>
    <physiologicalReaction direction="left-to-right" evidence="8">
        <dbReference type="Rhea" id="RHEA:28191"/>
    </physiologicalReaction>
</comment>
<dbReference type="AlphaFoldDB" id="A0A934HWJ7"/>
<gene>
    <name evidence="9" type="primary">add</name>
    <name evidence="11" type="ORF">I6U51_23205</name>
</gene>
<feature type="binding site" evidence="9">
    <location>
        <position position="20"/>
    </location>
    <ligand>
        <name>substrate</name>
    </ligand>
</feature>
<sequence>MNLMEIVKALPKTELHCHLDGSIRPETIFDIAEKENIEIPTKGLLEFEKCVKILGDCNSLKEYLDKFDLPIKVMQKHEHIYRITCELLEDLSKQNVRYIEIRFAPFFHTKQGMSAEEVIETVLKGMKDSKKKYGIMSNLIVCAMRHEGSETSKQLVEISKRYLNRGIVAVDLAGNEHDFPPELHKEAFDLANSYGFHCTIHAGETGIHENIIKSIELLHAERIGHGVYAFKDENTVKYLKDKKIPLEVCITSNVNTKAVKSYNEHPVKNYLNEGLVVTINTDNITVSNVSIIDEYNYLIEEQGFTLQDILKVIKNGIEASFASKEEKVILIKEYEDALRKLKLA</sequence>
<keyword evidence="5 9" id="KW-0546">Nucleotide metabolism</keyword>
<dbReference type="GO" id="GO:0009168">
    <property type="term" value="P:purine ribonucleoside monophosphate biosynthetic process"/>
    <property type="evidence" value="ECO:0007669"/>
    <property type="project" value="UniProtKB-UniRule"/>
</dbReference>
<evidence type="ECO:0000256" key="9">
    <source>
        <dbReference type="HAMAP-Rule" id="MF_00540"/>
    </source>
</evidence>
<keyword evidence="12" id="KW-1185">Reference proteome</keyword>
<dbReference type="GO" id="GO:0005829">
    <property type="term" value="C:cytosol"/>
    <property type="evidence" value="ECO:0007669"/>
    <property type="project" value="TreeGrafter"/>
</dbReference>
<dbReference type="GO" id="GO:0009117">
    <property type="term" value="P:nucleotide metabolic process"/>
    <property type="evidence" value="ECO:0007669"/>
    <property type="project" value="UniProtKB-KW"/>
</dbReference>
<feature type="binding site" evidence="9">
    <location>
        <position position="18"/>
    </location>
    <ligand>
        <name>substrate</name>
    </ligand>
</feature>
<evidence type="ECO:0000256" key="7">
    <source>
        <dbReference type="ARBA" id="ARBA00047989"/>
    </source>
</evidence>
<dbReference type="GO" id="GO:0046103">
    <property type="term" value="P:inosine biosynthetic process"/>
    <property type="evidence" value="ECO:0007669"/>
    <property type="project" value="TreeGrafter"/>
</dbReference>
<comment type="caution">
    <text evidence="11">The sequence shown here is derived from an EMBL/GenBank/DDBJ whole genome shotgun (WGS) entry which is preliminary data.</text>
</comment>
<dbReference type="InterPro" id="IPR006330">
    <property type="entry name" value="Ado/ade_deaminase"/>
</dbReference>
<organism evidence="11 12">
    <name type="scientific">Clostridium aciditolerans</name>
    <dbReference type="NCBI Taxonomy" id="339861"/>
    <lineage>
        <taxon>Bacteria</taxon>
        <taxon>Bacillati</taxon>
        <taxon>Bacillota</taxon>
        <taxon>Clostridia</taxon>
        <taxon>Eubacteriales</taxon>
        <taxon>Clostridiaceae</taxon>
        <taxon>Clostridium</taxon>
    </lineage>
</organism>
<protein>
    <recommendedName>
        <fullName evidence="1 9">Adenosine deaminase</fullName>
        <ecNumber evidence="1 9">3.5.4.4</ecNumber>
    </recommendedName>
    <alternativeName>
        <fullName evidence="6 9">Adenosine aminohydrolase</fullName>
    </alternativeName>
</protein>
<dbReference type="InterPro" id="IPR001365">
    <property type="entry name" value="A_deaminase_dom"/>
</dbReference>
<evidence type="ECO:0000256" key="8">
    <source>
        <dbReference type="ARBA" id="ARBA00049213"/>
    </source>
</evidence>
<dbReference type="HAMAP" id="MF_00540">
    <property type="entry name" value="A_deaminase"/>
    <property type="match status" value="1"/>
</dbReference>
<comment type="caution">
    <text evidence="9">Lacks conserved residue(s) required for the propagation of feature annotation.</text>
</comment>
<dbReference type="Proteomes" id="UP000622687">
    <property type="component" value="Unassembled WGS sequence"/>
</dbReference>
<evidence type="ECO:0000256" key="5">
    <source>
        <dbReference type="ARBA" id="ARBA00023080"/>
    </source>
</evidence>
<reference evidence="11" key="1">
    <citation type="submission" date="2020-12" db="EMBL/GenBank/DDBJ databases">
        <title>Clostridium thailandense sp. nov., a novel acetogenic bacterium isolated from peat land soil in Thailand.</title>
        <authorList>
            <person name="Chaikitkaew S."/>
            <person name="Birkeland N.K."/>
        </authorList>
    </citation>
    <scope>NUCLEOTIDE SEQUENCE</scope>
    <source>
        <strain evidence="11">DSM 17425</strain>
    </source>
</reference>
<feature type="binding site" evidence="9">
    <location>
        <position position="282"/>
    </location>
    <ligand>
        <name>Zn(2+)</name>
        <dbReference type="ChEBI" id="CHEBI:29105"/>
        <note>catalytic</note>
    </ligand>
</feature>
<comment type="similarity">
    <text evidence="9">Belongs to the metallo-dependent hydrolases superfamily. Adenosine and AMP deaminases family. Adenosine deaminase subfamily.</text>
</comment>
<dbReference type="RefSeq" id="WP_211144923.1">
    <property type="nucleotide sequence ID" value="NZ_JAEEGB010000045.1"/>
</dbReference>
<name>A0A934HWJ7_9CLOT</name>
<dbReference type="EC" id="3.5.4.4" evidence="1 9"/>
<evidence type="ECO:0000259" key="10">
    <source>
        <dbReference type="Pfam" id="PF00962"/>
    </source>
</evidence>
<feature type="active site" description="Proton donor" evidence="9">
    <location>
        <position position="204"/>
    </location>
</feature>
<dbReference type="InterPro" id="IPR032466">
    <property type="entry name" value="Metal_Hydrolase"/>
</dbReference>
<proteinExistence type="inferred from homology"/>
<feature type="domain" description="Adenosine deaminase" evidence="10">
    <location>
        <begin position="11"/>
        <end position="333"/>
    </location>
</feature>
<dbReference type="CDD" id="cd01320">
    <property type="entry name" value="ADA"/>
    <property type="match status" value="1"/>
</dbReference>